<dbReference type="AlphaFoldDB" id="E5A896"/>
<name>E5A896_LEPMJ</name>
<dbReference type="HOGENOM" id="CLU_3224736_0_0_1"/>
<evidence type="ECO:0000313" key="2">
    <source>
        <dbReference type="Proteomes" id="UP000002668"/>
    </source>
</evidence>
<dbReference type="InParanoid" id="E5A896"/>
<protein>
    <submittedName>
        <fullName evidence="1">Predicted protein</fullName>
    </submittedName>
</protein>
<keyword evidence="2" id="KW-1185">Reference proteome</keyword>
<organism evidence="2">
    <name type="scientific">Leptosphaeria maculans (strain JN3 / isolate v23.1.3 / race Av1-4-5-6-7-8)</name>
    <name type="common">Blackleg fungus</name>
    <name type="synonym">Phoma lingam</name>
    <dbReference type="NCBI Taxonomy" id="985895"/>
    <lineage>
        <taxon>Eukaryota</taxon>
        <taxon>Fungi</taxon>
        <taxon>Dikarya</taxon>
        <taxon>Ascomycota</taxon>
        <taxon>Pezizomycotina</taxon>
        <taxon>Dothideomycetes</taxon>
        <taxon>Pleosporomycetidae</taxon>
        <taxon>Pleosporales</taxon>
        <taxon>Pleosporineae</taxon>
        <taxon>Leptosphaeriaceae</taxon>
        <taxon>Plenodomus</taxon>
        <taxon>Plenodomus lingam/Leptosphaeria maculans species complex</taxon>
    </lineage>
</organism>
<evidence type="ECO:0000313" key="1">
    <source>
        <dbReference type="EMBL" id="CBX99841.1"/>
    </source>
</evidence>
<reference evidence="2" key="1">
    <citation type="journal article" date="2011" name="Nat. Commun.">
        <title>Effector diversification within compartments of the Leptosphaeria maculans genome affected by Repeat-Induced Point mutations.</title>
        <authorList>
            <person name="Rouxel T."/>
            <person name="Grandaubert J."/>
            <person name="Hane J.K."/>
            <person name="Hoede C."/>
            <person name="van de Wouw A.P."/>
            <person name="Couloux A."/>
            <person name="Dominguez V."/>
            <person name="Anthouard V."/>
            <person name="Bally P."/>
            <person name="Bourras S."/>
            <person name="Cozijnsen A.J."/>
            <person name="Ciuffetti L.M."/>
            <person name="Degrave A."/>
            <person name="Dilmaghani A."/>
            <person name="Duret L."/>
            <person name="Fudal I."/>
            <person name="Goodwin S.B."/>
            <person name="Gout L."/>
            <person name="Glaser N."/>
            <person name="Linglin J."/>
            <person name="Kema G.H.J."/>
            <person name="Lapalu N."/>
            <person name="Lawrence C.B."/>
            <person name="May K."/>
            <person name="Meyer M."/>
            <person name="Ollivier B."/>
            <person name="Poulain J."/>
            <person name="Schoch C.L."/>
            <person name="Simon A."/>
            <person name="Spatafora J.W."/>
            <person name="Stachowiak A."/>
            <person name="Turgeon B.G."/>
            <person name="Tyler B.M."/>
            <person name="Vincent D."/>
            <person name="Weissenbach J."/>
            <person name="Amselem J."/>
            <person name="Quesneville H."/>
            <person name="Oliver R.P."/>
            <person name="Wincker P."/>
            <person name="Balesdent M.-H."/>
            <person name="Howlett B.J."/>
        </authorList>
    </citation>
    <scope>NUCLEOTIDE SEQUENCE [LARGE SCALE GENOMIC DNA]</scope>
    <source>
        <strain evidence="2">JN3 / isolate v23.1.3 / race Av1-4-5-6-7-8</strain>
    </source>
</reference>
<proteinExistence type="predicted"/>
<gene>
    <name evidence="1" type="ORF">LEMA_P074300.1</name>
</gene>
<dbReference type="Proteomes" id="UP000002668">
    <property type="component" value="Genome"/>
</dbReference>
<dbReference type="EMBL" id="FP929137">
    <property type="protein sequence ID" value="CBX99841.1"/>
    <property type="molecule type" value="Genomic_DNA"/>
</dbReference>
<dbReference type="VEuPathDB" id="FungiDB:LEMA_P074300.1"/>
<accession>E5A896</accession>
<sequence length="44" mass="4704">MDALHVHVLPARRTHVVPKEARAAGSNLNDAPASKQAWTGLDCV</sequence>